<evidence type="ECO:0000256" key="1">
    <source>
        <dbReference type="SAM" id="MobiDB-lite"/>
    </source>
</evidence>
<sequence>MRMSDVPRSGRPAATSADEMHRRGLQELDVYHRTGNVDALRRAIDLNRRVVDATADDNPDLHVHLRNLAHSELQLYEHTHDPATLRHAVGLYRRALDTAPEGHPYRETHLYGLGRALRQLYHRTGERRLLEEAADLLHRCVALPPLVPGERAAELGGLAEVLEELYGIGGDREHLLRAVAVQRQALARTPPGSPERVSRQNNLAACLSSWYGLTGERAALDEAVDCLRQARDETLRSKDPRSWRTAVNLAACLADRFRLDGRLAELDEAVALLRHVLETDRSLDGFHRLMVTMRAADLSLRRAELSGRARWADWAVQALQEAVRSTPYEDPNHGVALFKLGNAHAERYDLTDDPADLESAVTRLRAALDVFTSHDDSADNAAAAASKLAVQLSHRYDRTGSPADLDEAVELQWDVVRNASQDDPDYAALQGSFGQSLLQRFQARHDLGDLDRCTDHLHRALAALPPNSQDRAAVLNILSNAQLARHEHTGRLPHLHEAVETQRAAVAACAAGDPHRSLLLGGLAMLLRLRHDTVGGDAADVDEAVGLLRQVLALRPGNSAACRITRFQLAEALRSRADSQGHVADLVECVDLLRALVADHPADHPGQIPARTALAEALHKLSLARDDERLLAEAHEVVRGAVEVRTAPVEARLLARARLGQVCGVRHDWEAARHWLTEAVRLLPRLASRDLDRTDQQYVLARRHGLAAEAAAYALQAGRPEQALEVLEHGRGVLLGRLLQSRETDVARLQERAPALAERFVRLRDAGDPAAPGPADPYSDTREERAAERIRTREAEWDEVVEEIRSLPGMAGFLRPPSAEEIVRQAGPGPVVLVNISVRCDALIVADGSLDVVPLNTTADEVRRRVAEFLPAVNAPSAGAEGLDLRLARQDTVADTLEWLWDTVTGPVLERLALREPPGPGGTPPRVWWCPQGPSAFLPLHAAGYHGPRAVAGDRRCALSLVASSYTSTVSALHHARTRRAGASGGGSEHLVVSMARTPGAGDLPRADAEAHAVRLHLARLREPVALADEEATRDNVLGALRNARSAHFACHAVADTQDPSKCRILTHDHATRPLTVTDITGLRLDGAHLAYLSACATSSTRQELADEAVHITGAFQLAGFRHVVGTLWPVADELAPETATAFYSVLSALSGRSPADAGAPGADPGAEDDHVALALHATVADLHHRYAWFPSLWASHIHVGV</sequence>
<dbReference type="Gene3D" id="1.25.40.10">
    <property type="entry name" value="Tetratricopeptide repeat domain"/>
    <property type="match status" value="3"/>
</dbReference>
<comment type="caution">
    <text evidence="3">The sequence shown here is derived from an EMBL/GenBank/DDBJ whole genome shotgun (WGS) entry which is preliminary data.</text>
</comment>
<reference evidence="3 4" key="1">
    <citation type="journal article" date="2019" name="Int. J. Syst. Evol. Microbiol.">
        <title>The Global Catalogue of Microorganisms (GCM) 10K type strain sequencing project: providing services to taxonomists for standard genome sequencing and annotation.</title>
        <authorList>
            <consortium name="The Broad Institute Genomics Platform"/>
            <consortium name="The Broad Institute Genome Sequencing Center for Infectious Disease"/>
            <person name="Wu L."/>
            <person name="Ma J."/>
        </authorList>
    </citation>
    <scope>NUCLEOTIDE SEQUENCE [LARGE SCALE GENOMIC DNA]</scope>
    <source>
        <strain evidence="3 4">JCM 6307</strain>
    </source>
</reference>
<dbReference type="InterPro" id="IPR024983">
    <property type="entry name" value="CHAT_dom"/>
</dbReference>
<dbReference type="SUPFAM" id="SSF48452">
    <property type="entry name" value="TPR-like"/>
    <property type="match status" value="1"/>
</dbReference>
<name>A0ABN3LS66_9ACTN</name>
<feature type="region of interest" description="Disordered" evidence="1">
    <location>
        <begin position="1"/>
        <end position="21"/>
    </location>
</feature>
<evidence type="ECO:0000259" key="2">
    <source>
        <dbReference type="Pfam" id="PF12770"/>
    </source>
</evidence>
<dbReference type="Proteomes" id="UP001501358">
    <property type="component" value="Unassembled WGS sequence"/>
</dbReference>
<proteinExistence type="predicted"/>
<organism evidence="3 4">
    <name type="scientific">Streptomyces thermolineatus</name>
    <dbReference type="NCBI Taxonomy" id="44033"/>
    <lineage>
        <taxon>Bacteria</taxon>
        <taxon>Bacillati</taxon>
        <taxon>Actinomycetota</taxon>
        <taxon>Actinomycetes</taxon>
        <taxon>Kitasatosporales</taxon>
        <taxon>Streptomycetaceae</taxon>
        <taxon>Streptomyces</taxon>
    </lineage>
</organism>
<dbReference type="EMBL" id="BAAATA010000012">
    <property type="protein sequence ID" value="GAA2488099.1"/>
    <property type="molecule type" value="Genomic_DNA"/>
</dbReference>
<feature type="domain" description="CHAT" evidence="2">
    <location>
        <begin position="896"/>
        <end position="1158"/>
    </location>
</feature>
<keyword evidence="4" id="KW-1185">Reference proteome</keyword>
<dbReference type="InterPro" id="IPR011990">
    <property type="entry name" value="TPR-like_helical_dom_sf"/>
</dbReference>
<accession>A0ABN3LS66</accession>
<evidence type="ECO:0000313" key="3">
    <source>
        <dbReference type="EMBL" id="GAA2488099.1"/>
    </source>
</evidence>
<protein>
    <submittedName>
        <fullName evidence="3">CHAT domain-containing protein</fullName>
    </submittedName>
</protein>
<gene>
    <name evidence="3" type="ORF">GCM10010406_25290</name>
</gene>
<evidence type="ECO:0000313" key="4">
    <source>
        <dbReference type="Proteomes" id="UP001501358"/>
    </source>
</evidence>
<dbReference type="Pfam" id="PF12770">
    <property type="entry name" value="CHAT"/>
    <property type="match status" value="1"/>
</dbReference>